<dbReference type="AlphaFoldDB" id="A0AAW0KHZ9"/>
<feature type="non-terminal residue" evidence="1">
    <location>
        <position position="1"/>
    </location>
</feature>
<dbReference type="PANTHER" id="PTHR33710:SF77">
    <property type="entry name" value="DNASE I-LIKE SUPERFAMILY PROTEIN"/>
    <property type="match status" value="1"/>
</dbReference>
<protein>
    <recommendedName>
        <fullName evidence="3">Endonuclease/exonuclease/phosphatase family protein</fullName>
    </recommendedName>
</protein>
<dbReference type="Proteomes" id="UP000237347">
    <property type="component" value="Unassembled WGS sequence"/>
</dbReference>
<name>A0AAW0KHZ9_QUESU</name>
<evidence type="ECO:0000313" key="1">
    <source>
        <dbReference type="EMBL" id="KAK7838298.1"/>
    </source>
</evidence>
<gene>
    <name evidence="1" type="ORF">CFP56_019980</name>
</gene>
<dbReference type="EMBL" id="PKMF04000309">
    <property type="protein sequence ID" value="KAK7838298.1"/>
    <property type="molecule type" value="Genomic_DNA"/>
</dbReference>
<evidence type="ECO:0008006" key="3">
    <source>
        <dbReference type="Google" id="ProtNLM"/>
    </source>
</evidence>
<dbReference type="PANTHER" id="PTHR33710">
    <property type="entry name" value="BNAC02G09200D PROTEIN"/>
    <property type="match status" value="1"/>
</dbReference>
<comment type="caution">
    <text evidence="1">The sequence shown here is derived from an EMBL/GenBank/DDBJ whole genome shotgun (WGS) entry which is preliminary data.</text>
</comment>
<proteinExistence type="predicted"/>
<reference evidence="1 2" key="1">
    <citation type="journal article" date="2018" name="Sci. Data">
        <title>The draft genome sequence of cork oak.</title>
        <authorList>
            <person name="Ramos A.M."/>
            <person name="Usie A."/>
            <person name="Barbosa P."/>
            <person name="Barros P.M."/>
            <person name="Capote T."/>
            <person name="Chaves I."/>
            <person name="Simoes F."/>
            <person name="Abreu I."/>
            <person name="Carrasquinho I."/>
            <person name="Faro C."/>
            <person name="Guimaraes J.B."/>
            <person name="Mendonca D."/>
            <person name="Nobrega F."/>
            <person name="Rodrigues L."/>
            <person name="Saibo N.J.M."/>
            <person name="Varela M.C."/>
            <person name="Egas C."/>
            <person name="Matos J."/>
            <person name="Miguel C.M."/>
            <person name="Oliveira M.M."/>
            <person name="Ricardo C.P."/>
            <person name="Goncalves S."/>
        </authorList>
    </citation>
    <scope>NUCLEOTIDE SEQUENCE [LARGE SCALE GENOMIC DNA]</scope>
    <source>
        <strain evidence="2">cv. HL8</strain>
    </source>
</reference>
<organism evidence="1 2">
    <name type="scientific">Quercus suber</name>
    <name type="common">Cork oak</name>
    <dbReference type="NCBI Taxonomy" id="58331"/>
    <lineage>
        <taxon>Eukaryota</taxon>
        <taxon>Viridiplantae</taxon>
        <taxon>Streptophyta</taxon>
        <taxon>Embryophyta</taxon>
        <taxon>Tracheophyta</taxon>
        <taxon>Spermatophyta</taxon>
        <taxon>Magnoliopsida</taxon>
        <taxon>eudicotyledons</taxon>
        <taxon>Gunneridae</taxon>
        <taxon>Pentapetalae</taxon>
        <taxon>rosids</taxon>
        <taxon>fabids</taxon>
        <taxon>Fagales</taxon>
        <taxon>Fagaceae</taxon>
        <taxon>Quercus</taxon>
    </lineage>
</organism>
<dbReference type="SUPFAM" id="SSF56219">
    <property type="entry name" value="DNase I-like"/>
    <property type="match status" value="1"/>
</dbReference>
<evidence type="ECO:0000313" key="2">
    <source>
        <dbReference type="Proteomes" id="UP000237347"/>
    </source>
</evidence>
<keyword evidence="2" id="KW-1185">Reference proteome</keyword>
<sequence>IDLGFSGNTFTWARGKWGSFAIRRRLDRAIASISWRLAFPKVVVTHLGALKSDHTPILLDTNLEDSFAHRPFQFEAAWIKDNGCNSIVEKAWNEETRG</sequence>
<accession>A0AAW0KHZ9</accession>
<dbReference type="InterPro" id="IPR036691">
    <property type="entry name" value="Endo/exonu/phosph_ase_sf"/>
</dbReference>